<dbReference type="Proteomes" id="UP001629113">
    <property type="component" value="Unassembled WGS sequence"/>
</dbReference>
<protein>
    <submittedName>
        <fullName evidence="1">LysM domain protein</fullName>
    </submittedName>
</protein>
<evidence type="ECO:0000313" key="1">
    <source>
        <dbReference type="EMBL" id="KAL3420490.1"/>
    </source>
</evidence>
<evidence type="ECO:0000313" key="2">
    <source>
        <dbReference type="Proteomes" id="UP001629113"/>
    </source>
</evidence>
<proteinExistence type="predicted"/>
<comment type="caution">
    <text evidence="1">The sequence shown here is derived from an EMBL/GenBank/DDBJ whole genome shotgun (WGS) entry which is preliminary data.</text>
</comment>
<organism evidence="1 2">
    <name type="scientific">Phlyctema vagabunda</name>
    <dbReference type="NCBI Taxonomy" id="108571"/>
    <lineage>
        <taxon>Eukaryota</taxon>
        <taxon>Fungi</taxon>
        <taxon>Dikarya</taxon>
        <taxon>Ascomycota</taxon>
        <taxon>Pezizomycotina</taxon>
        <taxon>Leotiomycetes</taxon>
        <taxon>Helotiales</taxon>
        <taxon>Dermateaceae</taxon>
        <taxon>Phlyctema</taxon>
    </lineage>
</organism>
<sequence>MVLSFTMLFSTLLVSFNFFGFIRAASLYNGLHKTVLSADISDACDSALNTELSCESLIQLTPYSIQSTKWTTALLDSLCTPACQVGLASLHSVSQGACADDTFLIDGNGMSLHDLVDLIDYKWSLICLKDTSTNEYCLDVEDSWNITTMIANGDATWPENTQKCYLDSSQGIWEHLTDDNSTCIEPDWEELESVLNTSGREEMSATDYYVDAAAPIEDDNYGWVSALDFDEYPLEIQCSSCFLQKFRAGYESTWGNTWDEVTEQVWANMRRNCELSEILTPAHNVSGVININDAVAEPPALTTDCPQTISISSSEKYTCQEAVVKFRIPTAGLYNLNNDLDCRRLTDRTLCAPMSCPILVVNTGATDFAHENVPVATVISHYTNLTRAEFYSYNYFISNDFVIQNHTVCIGPPIQVYQPNA</sequence>
<keyword evidence="2" id="KW-1185">Reference proteome</keyword>
<reference evidence="1 2" key="1">
    <citation type="submission" date="2024-06" db="EMBL/GenBank/DDBJ databases">
        <title>Complete genome of Phlyctema vagabunda strain 19-DSS-EL-015.</title>
        <authorList>
            <person name="Fiorenzani C."/>
        </authorList>
    </citation>
    <scope>NUCLEOTIDE SEQUENCE [LARGE SCALE GENOMIC DNA]</scope>
    <source>
        <strain evidence="1 2">19-DSS-EL-015</strain>
    </source>
</reference>
<accession>A0ABR4PAZ4</accession>
<name>A0ABR4PAZ4_9HELO</name>
<dbReference type="EMBL" id="JBFCZG010000007">
    <property type="protein sequence ID" value="KAL3420490.1"/>
    <property type="molecule type" value="Genomic_DNA"/>
</dbReference>
<gene>
    <name evidence="1" type="ORF">PVAG01_08989</name>
</gene>